<keyword evidence="1" id="KW-0472">Membrane</keyword>
<feature type="transmembrane region" description="Helical" evidence="1">
    <location>
        <begin position="25"/>
        <end position="43"/>
    </location>
</feature>
<evidence type="ECO:0008006" key="3">
    <source>
        <dbReference type="Google" id="ProtNLM"/>
    </source>
</evidence>
<dbReference type="InterPro" id="IPR025489">
    <property type="entry name" value="DUF4381"/>
</dbReference>
<protein>
    <recommendedName>
        <fullName evidence="3">DUF4381 domain-containing protein</fullName>
    </recommendedName>
</protein>
<keyword evidence="1" id="KW-0812">Transmembrane</keyword>
<reference evidence="2" key="1">
    <citation type="submission" date="2018-06" db="EMBL/GenBank/DDBJ databases">
        <authorList>
            <person name="Zhirakovskaya E."/>
        </authorList>
    </citation>
    <scope>NUCLEOTIDE SEQUENCE</scope>
</reference>
<dbReference type="AlphaFoldDB" id="A0A3B0X249"/>
<evidence type="ECO:0000313" key="2">
    <source>
        <dbReference type="EMBL" id="VAW50696.1"/>
    </source>
</evidence>
<accession>A0A3B0X249</accession>
<name>A0A3B0X249_9ZZZZ</name>
<sequence>MNEQTLNLRDIHLPDAISWWPLAPGWWILLIATVSIILFIFIARKIYISKQLKRDIHRELDDIKTLFQQTQNKSQLARSLSVLLRRASISYYPDTKNNGAGLTGQQWLSWLDNTTQHLQKTKRFQSDVGNVLINAPYLPENTDLDFDAETLIELSESWLLSKHKKMQVHST</sequence>
<proteinExistence type="predicted"/>
<gene>
    <name evidence="2" type="ORF">MNBD_GAMMA05-2624</name>
</gene>
<evidence type="ECO:0000256" key="1">
    <source>
        <dbReference type="SAM" id="Phobius"/>
    </source>
</evidence>
<dbReference type="EMBL" id="UOFE01000006">
    <property type="protein sequence ID" value="VAW50696.1"/>
    <property type="molecule type" value="Genomic_DNA"/>
</dbReference>
<dbReference type="Pfam" id="PF14316">
    <property type="entry name" value="DUF4381"/>
    <property type="match status" value="1"/>
</dbReference>
<keyword evidence="1" id="KW-1133">Transmembrane helix</keyword>
<organism evidence="2">
    <name type="scientific">hydrothermal vent metagenome</name>
    <dbReference type="NCBI Taxonomy" id="652676"/>
    <lineage>
        <taxon>unclassified sequences</taxon>
        <taxon>metagenomes</taxon>
        <taxon>ecological metagenomes</taxon>
    </lineage>
</organism>